<feature type="transmembrane region" description="Helical" evidence="1">
    <location>
        <begin position="77"/>
        <end position="95"/>
    </location>
</feature>
<feature type="transmembrane region" description="Helical" evidence="1">
    <location>
        <begin position="101"/>
        <end position="123"/>
    </location>
</feature>
<dbReference type="InParanoid" id="A0A5Q0BN70"/>
<dbReference type="OrthoDB" id="5659946at2"/>
<evidence type="ECO:0008006" key="4">
    <source>
        <dbReference type="Google" id="ProtNLM"/>
    </source>
</evidence>
<feature type="transmembrane region" description="Helical" evidence="1">
    <location>
        <begin position="164"/>
        <end position="186"/>
    </location>
</feature>
<evidence type="ECO:0000313" key="2">
    <source>
        <dbReference type="EMBL" id="QFY43558.1"/>
    </source>
</evidence>
<accession>A0A5Q0BN70</accession>
<keyword evidence="3" id="KW-1185">Reference proteome</keyword>
<dbReference type="EMBL" id="CP044205">
    <property type="protein sequence ID" value="QFY43558.1"/>
    <property type="molecule type" value="Genomic_DNA"/>
</dbReference>
<gene>
    <name evidence="2" type="ORF">F6R98_13785</name>
</gene>
<dbReference type="Proteomes" id="UP000325755">
    <property type="component" value="Chromosome"/>
</dbReference>
<evidence type="ECO:0000256" key="1">
    <source>
        <dbReference type="SAM" id="Phobius"/>
    </source>
</evidence>
<feature type="transmembrane region" description="Helical" evidence="1">
    <location>
        <begin position="206"/>
        <end position="224"/>
    </location>
</feature>
<evidence type="ECO:0000313" key="3">
    <source>
        <dbReference type="Proteomes" id="UP000325755"/>
    </source>
</evidence>
<keyword evidence="1" id="KW-0812">Transmembrane</keyword>
<name>A0A5Q0BN70_9GAMM</name>
<dbReference type="AlphaFoldDB" id="A0A5Q0BN70"/>
<feature type="transmembrane region" description="Helical" evidence="1">
    <location>
        <begin position="260"/>
        <end position="284"/>
    </location>
</feature>
<dbReference type="KEGG" id="mmob:F6R98_13785"/>
<organism evidence="2 3">
    <name type="scientific">Candidatus Methylospira mobilis</name>
    <dbReference type="NCBI Taxonomy" id="1808979"/>
    <lineage>
        <taxon>Bacteria</taxon>
        <taxon>Pseudomonadati</taxon>
        <taxon>Pseudomonadota</taxon>
        <taxon>Gammaproteobacteria</taxon>
        <taxon>Methylococcales</taxon>
        <taxon>Methylococcaceae</taxon>
        <taxon>Candidatus Methylospira</taxon>
    </lineage>
</organism>
<proteinExistence type="predicted"/>
<keyword evidence="1" id="KW-0472">Membrane</keyword>
<reference evidence="2 3" key="1">
    <citation type="submission" date="2019-09" db="EMBL/GenBank/DDBJ databases">
        <title>Ecophysiology of the spiral-shaped methanotroph Methylospira mobilis as revealed by the complete genome sequence.</title>
        <authorList>
            <person name="Oshkin I.Y."/>
            <person name="Dedysh S.N."/>
            <person name="Miroshnikov K."/>
            <person name="Danilova O.V."/>
            <person name="Hakobyan A."/>
            <person name="Liesack W."/>
        </authorList>
    </citation>
    <scope>NUCLEOTIDE SEQUENCE [LARGE SCALE GENOMIC DNA]</scope>
    <source>
        <strain evidence="2 3">Shm1</strain>
    </source>
</reference>
<protein>
    <recommendedName>
        <fullName evidence="4">DUF2232 domain-containing protein</fullName>
    </recommendedName>
</protein>
<sequence length="299" mass="31624">MKGLAEFVMKGRWQAVLCIAGLALLSLIIPFASLLSAAALGLVTLRVGARESVWVMVSSLCVAGAGGVFVTGDAFLALAYGLLLWAPVWPVAIVLRESARLAWALELAALLGMVVVLGIYLAVPEPAQMWGESLQRFMQPLLEQAPPGFDTAQFSQSAAAIARYMSGLIAAGSVLSLVLGLLLARYWQATLYNPGGFRTEFVALKLHAAVSWGAAGLVLASVAADGAIAEIAGNIVMVVSTLFLVAGFAVLHAALGAKRFLLVGAYVLFFIIPQTLVVLVFLGWSDVWLKWRQRAVKAA</sequence>
<keyword evidence="1" id="KW-1133">Transmembrane helix</keyword>
<feature type="transmembrane region" description="Helical" evidence="1">
    <location>
        <begin position="231"/>
        <end position="254"/>
    </location>
</feature>
<dbReference type="RefSeq" id="WP_153249543.1">
    <property type="nucleotide sequence ID" value="NZ_CP044205.1"/>
</dbReference>